<evidence type="ECO:0000313" key="14">
    <source>
        <dbReference type="Proteomes" id="UP001457282"/>
    </source>
</evidence>
<proteinExistence type="predicted"/>
<dbReference type="GO" id="GO:0061630">
    <property type="term" value="F:ubiquitin protein ligase activity"/>
    <property type="evidence" value="ECO:0007669"/>
    <property type="project" value="InterPro"/>
</dbReference>
<evidence type="ECO:0000256" key="7">
    <source>
        <dbReference type="ARBA" id="ARBA00022989"/>
    </source>
</evidence>
<comment type="caution">
    <text evidence="13">The sequence shown here is derived from an EMBL/GenBank/DDBJ whole genome shotgun (WGS) entry which is preliminary data.</text>
</comment>
<dbReference type="GO" id="GO:1904294">
    <property type="term" value="P:positive regulation of ERAD pathway"/>
    <property type="evidence" value="ECO:0007669"/>
    <property type="project" value="InterPro"/>
</dbReference>
<keyword evidence="4 9" id="KW-0863">Zinc-finger</keyword>
<dbReference type="PANTHER" id="PTHR15860:SF27">
    <property type="entry name" value="RING_U-BOX SUPERFAMILY PROTEIN"/>
    <property type="match status" value="1"/>
</dbReference>
<dbReference type="InterPro" id="IPR013083">
    <property type="entry name" value="Znf_RING/FYVE/PHD"/>
</dbReference>
<organism evidence="13 14">
    <name type="scientific">Rubus argutus</name>
    <name type="common">Southern blackberry</name>
    <dbReference type="NCBI Taxonomy" id="59490"/>
    <lineage>
        <taxon>Eukaryota</taxon>
        <taxon>Viridiplantae</taxon>
        <taxon>Streptophyta</taxon>
        <taxon>Embryophyta</taxon>
        <taxon>Tracheophyta</taxon>
        <taxon>Spermatophyta</taxon>
        <taxon>Magnoliopsida</taxon>
        <taxon>eudicotyledons</taxon>
        <taxon>Gunneridae</taxon>
        <taxon>Pentapetalae</taxon>
        <taxon>rosids</taxon>
        <taxon>fabids</taxon>
        <taxon>Rosales</taxon>
        <taxon>Rosaceae</taxon>
        <taxon>Rosoideae</taxon>
        <taxon>Rosoideae incertae sedis</taxon>
        <taxon>Rubus</taxon>
    </lineage>
</organism>
<feature type="transmembrane region" description="Helical" evidence="11">
    <location>
        <begin position="265"/>
        <end position="290"/>
    </location>
</feature>
<protein>
    <recommendedName>
        <fullName evidence="12">RING-type domain-containing protein</fullName>
    </recommendedName>
</protein>
<feature type="region of interest" description="Disordered" evidence="10">
    <location>
        <begin position="67"/>
        <end position="156"/>
    </location>
</feature>
<dbReference type="AlphaFoldDB" id="A0AAW1W3K5"/>
<gene>
    <name evidence="13" type="ORF">M0R45_037698</name>
</gene>
<evidence type="ECO:0000256" key="5">
    <source>
        <dbReference type="ARBA" id="ARBA00022786"/>
    </source>
</evidence>
<feature type="compositionally biased region" description="Low complexity" evidence="10">
    <location>
        <begin position="1"/>
        <end position="13"/>
    </location>
</feature>
<evidence type="ECO:0000256" key="4">
    <source>
        <dbReference type="ARBA" id="ARBA00022771"/>
    </source>
</evidence>
<keyword evidence="3" id="KW-0479">Metal-binding</keyword>
<evidence type="ECO:0000256" key="8">
    <source>
        <dbReference type="ARBA" id="ARBA00023136"/>
    </source>
</evidence>
<reference evidence="13 14" key="1">
    <citation type="journal article" date="2023" name="G3 (Bethesda)">
        <title>A chromosome-length genome assembly and annotation of blackberry (Rubus argutus, cv. 'Hillquist').</title>
        <authorList>
            <person name="Bruna T."/>
            <person name="Aryal R."/>
            <person name="Dudchenko O."/>
            <person name="Sargent D.J."/>
            <person name="Mead D."/>
            <person name="Buti M."/>
            <person name="Cavallini A."/>
            <person name="Hytonen T."/>
            <person name="Andres J."/>
            <person name="Pham M."/>
            <person name="Weisz D."/>
            <person name="Mascagni F."/>
            <person name="Usai G."/>
            <person name="Natali L."/>
            <person name="Bassil N."/>
            <person name="Fernandez G.E."/>
            <person name="Lomsadze A."/>
            <person name="Armour M."/>
            <person name="Olukolu B."/>
            <person name="Poorten T."/>
            <person name="Britton C."/>
            <person name="Davik J."/>
            <person name="Ashrafi H."/>
            <person name="Aiden E.L."/>
            <person name="Borodovsky M."/>
            <person name="Worthington M."/>
        </authorList>
    </citation>
    <scope>NUCLEOTIDE SEQUENCE [LARGE SCALE GENOMIC DNA]</scope>
    <source>
        <strain evidence="13">PI 553951</strain>
    </source>
</reference>
<evidence type="ECO:0000256" key="6">
    <source>
        <dbReference type="ARBA" id="ARBA00022833"/>
    </source>
</evidence>
<feature type="compositionally biased region" description="Polar residues" evidence="10">
    <location>
        <begin position="77"/>
        <end position="88"/>
    </location>
</feature>
<dbReference type="SUPFAM" id="SSF57850">
    <property type="entry name" value="RING/U-box"/>
    <property type="match status" value="1"/>
</dbReference>
<dbReference type="InterPro" id="IPR017907">
    <property type="entry name" value="Znf_RING_CS"/>
</dbReference>
<keyword evidence="2 11" id="KW-0812">Transmembrane</keyword>
<evidence type="ECO:0000256" key="3">
    <source>
        <dbReference type="ARBA" id="ARBA00022723"/>
    </source>
</evidence>
<sequence>MEASPGNGSATSGGNTGDNHATSFGSMQFPALRFFQSPLSFLIDYSGILSPTSSRHETDAPVVNAGVVPDSRPHSPTACTSGSSNTGEVSIRIIGEQEDRGNGTETAASQGHHGDENGGVEGLDNQAGMDERVPLVTPSSPEREAGDTANGVEDNSRDSAYQRYDIQQVARWIEQVLPFSLLLLVVFIRQHLQGFFVTIWISAVMYRSNDIVRKQTALKGDRKISFLVGIAVAFMLHVVGVYWWYRNDDLLYPLAMLPPKAIPPFWHAIFIILVNDTLVRQATMAFKCLLLVYYKNGRGHNYRRQGQMLTVVEYTLLLYRALLPAPVWYRFFLNKEYGSLFSSLITGLYLTFKLTSVVEKVQSFFASIRALSRKDIHYGSHATLEQVNAAGDLCAICQEKMHAPILLRCKHIFCEDCVSEWFERERTCPLCRAVVKPADLRTFGDGSTSLFFQFF</sequence>
<dbReference type="Proteomes" id="UP001457282">
    <property type="component" value="Unassembled WGS sequence"/>
</dbReference>
<dbReference type="SMART" id="SM00184">
    <property type="entry name" value="RING"/>
    <property type="match status" value="1"/>
</dbReference>
<dbReference type="InterPro" id="IPR001841">
    <property type="entry name" value="Znf_RING"/>
</dbReference>
<evidence type="ECO:0000256" key="10">
    <source>
        <dbReference type="SAM" id="MobiDB-lite"/>
    </source>
</evidence>
<evidence type="ECO:0000256" key="1">
    <source>
        <dbReference type="ARBA" id="ARBA00004141"/>
    </source>
</evidence>
<accession>A0AAW1W3K5</accession>
<keyword evidence="14" id="KW-1185">Reference proteome</keyword>
<dbReference type="Gene3D" id="3.30.40.10">
    <property type="entry name" value="Zinc/RING finger domain, C3HC4 (zinc finger)"/>
    <property type="match status" value="1"/>
</dbReference>
<keyword evidence="5" id="KW-0833">Ubl conjugation pathway</keyword>
<keyword evidence="7 11" id="KW-1133">Transmembrane helix</keyword>
<name>A0AAW1W3K5_RUBAR</name>
<evidence type="ECO:0000256" key="2">
    <source>
        <dbReference type="ARBA" id="ARBA00022692"/>
    </source>
</evidence>
<dbReference type="PROSITE" id="PS00518">
    <property type="entry name" value="ZF_RING_1"/>
    <property type="match status" value="1"/>
</dbReference>
<dbReference type="InterPro" id="IPR044235">
    <property type="entry name" value="RNFT1/2"/>
</dbReference>
<feature type="transmembrane region" description="Helical" evidence="11">
    <location>
        <begin position="224"/>
        <end position="245"/>
    </location>
</feature>
<feature type="region of interest" description="Disordered" evidence="10">
    <location>
        <begin position="1"/>
        <end position="21"/>
    </location>
</feature>
<evidence type="ECO:0000313" key="13">
    <source>
        <dbReference type="EMBL" id="KAK9913894.1"/>
    </source>
</evidence>
<feature type="transmembrane region" description="Helical" evidence="11">
    <location>
        <begin position="176"/>
        <end position="203"/>
    </location>
</feature>
<dbReference type="Pfam" id="PF13639">
    <property type="entry name" value="zf-RING_2"/>
    <property type="match status" value="1"/>
</dbReference>
<dbReference type="PANTHER" id="PTHR15860">
    <property type="entry name" value="UNCHARACTERIZED RING FINGER-CONTAINING PROTEIN"/>
    <property type="match status" value="1"/>
</dbReference>
<feature type="domain" description="RING-type" evidence="12">
    <location>
        <begin position="394"/>
        <end position="432"/>
    </location>
</feature>
<dbReference type="GO" id="GO:0008270">
    <property type="term" value="F:zinc ion binding"/>
    <property type="evidence" value="ECO:0007669"/>
    <property type="project" value="UniProtKB-KW"/>
</dbReference>
<dbReference type="CDD" id="cd16532">
    <property type="entry name" value="RING-HC_RNFT1-like"/>
    <property type="match status" value="1"/>
</dbReference>
<evidence type="ECO:0000259" key="12">
    <source>
        <dbReference type="PROSITE" id="PS50089"/>
    </source>
</evidence>
<dbReference type="GO" id="GO:0016020">
    <property type="term" value="C:membrane"/>
    <property type="evidence" value="ECO:0007669"/>
    <property type="project" value="UniProtKB-SubCell"/>
</dbReference>
<dbReference type="PROSITE" id="PS50089">
    <property type="entry name" value="ZF_RING_2"/>
    <property type="match status" value="1"/>
</dbReference>
<evidence type="ECO:0000256" key="11">
    <source>
        <dbReference type="SAM" id="Phobius"/>
    </source>
</evidence>
<comment type="subcellular location">
    <subcellularLocation>
        <location evidence="1">Membrane</location>
        <topology evidence="1">Multi-pass membrane protein</topology>
    </subcellularLocation>
</comment>
<evidence type="ECO:0000256" key="9">
    <source>
        <dbReference type="PROSITE-ProRule" id="PRU00175"/>
    </source>
</evidence>
<dbReference type="EMBL" id="JBEDUW010000007">
    <property type="protein sequence ID" value="KAK9913894.1"/>
    <property type="molecule type" value="Genomic_DNA"/>
</dbReference>
<keyword evidence="8 11" id="KW-0472">Membrane</keyword>
<keyword evidence="6" id="KW-0862">Zinc</keyword>